<evidence type="ECO:0000256" key="4">
    <source>
        <dbReference type="SAM" id="Phobius"/>
    </source>
</evidence>
<dbReference type="PROSITE" id="PS50042">
    <property type="entry name" value="CNMP_BINDING_3"/>
    <property type="match status" value="1"/>
</dbReference>
<keyword evidence="2" id="KW-0407">Ion channel</keyword>
<keyword evidence="7" id="KW-1185">Reference proteome</keyword>
<keyword evidence="1" id="KW-0406">Ion transport</keyword>
<keyword evidence="4" id="KW-1133">Transmembrane helix</keyword>
<evidence type="ECO:0000256" key="1">
    <source>
        <dbReference type="ARBA" id="ARBA00023286"/>
    </source>
</evidence>
<evidence type="ECO:0000313" key="7">
    <source>
        <dbReference type="Proteomes" id="UP000315295"/>
    </source>
</evidence>
<accession>A0A540N0S4</accession>
<feature type="region of interest" description="Disordered" evidence="3">
    <location>
        <begin position="119"/>
        <end position="156"/>
    </location>
</feature>
<feature type="compositionally biased region" description="Basic and acidic residues" evidence="3">
    <location>
        <begin position="119"/>
        <end position="128"/>
    </location>
</feature>
<reference evidence="6 7" key="1">
    <citation type="journal article" date="2019" name="G3 (Bethesda)">
        <title>Sequencing of a Wild Apple (Malus baccata) Genome Unravels the Differences Between Cultivated and Wild Apple Species Regarding Disease Resistance and Cold Tolerance.</title>
        <authorList>
            <person name="Chen X."/>
        </authorList>
    </citation>
    <scope>NUCLEOTIDE SEQUENCE [LARGE SCALE GENOMIC DNA]</scope>
    <source>
        <strain evidence="7">cv. Shandingzi</strain>
        <tissue evidence="6">Leaves</tissue>
    </source>
</reference>
<dbReference type="PANTHER" id="PTHR45651">
    <property type="entry name" value="CYCLIC NUCLEOTIDE-GATED ION CHANNEL 15-RELATED-RELATED"/>
    <property type="match status" value="1"/>
</dbReference>
<comment type="caution">
    <text evidence="6">The sequence shown here is derived from an EMBL/GenBank/DDBJ whole genome shotgun (WGS) entry which is preliminary data.</text>
</comment>
<keyword evidence="1" id="KW-0813">Transport</keyword>
<feature type="compositionally biased region" description="Polar residues" evidence="3">
    <location>
        <begin position="131"/>
        <end position="141"/>
    </location>
</feature>
<keyword evidence="1" id="KW-1071">Ligand-gated ion channel</keyword>
<protein>
    <recommendedName>
        <fullName evidence="5">Cyclic nucleotide-binding domain-containing protein</fullName>
    </recommendedName>
</protein>
<gene>
    <name evidence="6" type="ORF">C1H46_009750</name>
</gene>
<evidence type="ECO:0000256" key="2">
    <source>
        <dbReference type="ARBA" id="ARBA00023303"/>
    </source>
</evidence>
<evidence type="ECO:0000256" key="3">
    <source>
        <dbReference type="SAM" id="MobiDB-lite"/>
    </source>
</evidence>
<proteinExistence type="predicted"/>
<organism evidence="6 7">
    <name type="scientific">Malus baccata</name>
    <name type="common">Siberian crab apple</name>
    <name type="synonym">Pyrus baccata</name>
    <dbReference type="NCBI Taxonomy" id="106549"/>
    <lineage>
        <taxon>Eukaryota</taxon>
        <taxon>Viridiplantae</taxon>
        <taxon>Streptophyta</taxon>
        <taxon>Embryophyta</taxon>
        <taxon>Tracheophyta</taxon>
        <taxon>Spermatophyta</taxon>
        <taxon>Magnoliopsida</taxon>
        <taxon>eudicotyledons</taxon>
        <taxon>Gunneridae</taxon>
        <taxon>Pentapetalae</taxon>
        <taxon>rosids</taxon>
        <taxon>fabids</taxon>
        <taxon>Rosales</taxon>
        <taxon>Rosaceae</taxon>
        <taxon>Amygdaloideae</taxon>
        <taxon>Maleae</taxon>
        <taxon>Malus</taxon>
    </lineage>
</organism>
<evidence type="ECO:0000313" key="6">
    <source>
        <dbReference type="EMBL" id="TQE04667.1"/>
    </source>
</evidence>
<dbReference type="PANTHER" id="PTHR45651:SF68">
    <property type="entry name" value="ION TRANSPORT DOMAIN-CONTAINING PROTEIN"/>
    <property type="match status" value="1"/>
</dbReference>
<dbReference type="AlphaFoldDB" id="A0A540N0S4"/>
<dbReference type="SUPFAM" id="SSF81324">
    <property type="entry name" value="Voltage-gated potassium channels"/>
    <property type="match status" value="1"/>
</dbReference>
<dbReference type="SUPFAM" id="SSF51206">
    <property type="entry name" value="cAMP-binding domain-like"/>
    <property type="match status" value="1"/>
</dbReference>
<dbReference type="InterPro" id="IPR018490">
    <property type="entry name" value="cNMP-bd_dom_sf"/>
</dbReference>
<sequence length="497" mass="57355">MGKNVEERNSDVENQAQEKTDRHLRMWNIIFVISCVFAVSMDPLFFYVVIIDQDKKCLQMDKTLRIVALLMRSLTDVIFLVHFICEICDSVQKKKLKREKRNSWTGVLENGLFAPVEQTRGKSNETMETKPGTSKTNTPKNGPSAAGEQTGGNSGKKSKIRELIQYNKEIAQNMSWFSIIFDVLALLPLPQLLIVFYPMKRSGFVEHQKVVNVFLLGQYVPRIFRIHLSAKVFKRSNGIWAKSLFNLFLYIFASHTLIQMEATKSEETRRKIRIKKVDVRTWISVYKFPDNIKKEIENSIEQAWEKDKYADVHNPFLILPNKTKDSVKRHLFMDTLRTVKVLKYMDEYVLTLLCNYLKPMTYNENSFVFRTGDPLDCMVFIIDGTMWTYAASDSQVGQGISSTAIKRLGKCHFYGEELLDRASDWFTELPVSSKHVKSLTKVEAFVLMAKDLEAVISRCPLQWENGEKKGSQKVKGMAASTIATAFRRHREQSKPYK</sequence>
<dbReference type="InterPro" id="IPR014710">
    <property type="entry name" value="RmlC-like_jellyroll"/>
</dbReference>
<dbReference type="Gene3D" id="2.60.120.10">
    <property type="entry name" value="Jelly Rolls"/>
    <property type="match status" value="1"/>
</dbReference>
<feature type="transmembrane region" description="Helical" evidence="4">
    <location>
        <begin position="29"/>
        <end position="51"/>
    </location>
</feature>
<feature type="transmembrane region" description="Helical" evidence="4">
    <location>
        <begin position="176"/>
        <end position="199"/>
    </location>
</feature>
<dbReference type="CDD" id="cd00038">
    <property type="entry name" value="CAP_ED"/>
    <property type="match status" value="1"/>
</dbReference>
<feature type="domain" description="Cyclic nucleotide-binding" evidence="5">
    <location>
        <begin position="341"/>
        <end position="419"/>
    </location>
</feature>
<keyword evidence="4" id="KW-0812">Transmembrane</keyword>
<name>A0A540N0S4_MALBA</name>
<dbReference type="GO" id="GO:0016020">
    <property type="term" value="C:membrane"/>
    <property type="evidence" value="ECO:0007669"/>
    <property type="project" value="UniProtKB-SubCell"/>
</dbReference>
<dbReference type="InterPro" id="IPR000595">
    <property type="entry name" value="cNMP-bd_dom"/>
</dbReference>
<keyword evidence="4" id="KW-0472">Membrane</keyword>
<evidence type="ECO:0000259" key="5">
    <source>
        <dbReference type="PROSITE" id="PS50042"/>
    </source>
</evidence>
<feature type="transmembrane region" description="Helical" evidence="4">
    <location>
        <begin position="63"/>
        <end position="84"/>
    </location>
</feature>
<dbReference type="Proteomes" id="UP000315295">
    <property type="component" value="Unassembled WGS sequence"/>
</dbReference>
<dbReference type="EMBL" id="VIEB01000136">
    <property type="protein sequence ID" value="TQE04667.1"/>
    <property type="molecule type" value="Genomic_DNA"/>
</dbReference>
<dbReference type="GO" id="GO:0034220">
    <property type="term" value="P:monoatomic ion transmembrane transport"/>
    <property type="evidence" value="ECO:0007669"/>
    <property type="project" value="UniProtKB-KW"/>
</dbReference>